<feature type="region of interest" description="Disordered" evidence="1">
    <location>
        <begin position="109"/>
        <end position="133"/>
    </location>
</feature>
<evidence type="ECO:0000313" key="2">
    <source>
        <dbReference type="EMBL" id="KAK5535915.1"/>
    </source>
</evidence>
<organism evidence="2 3">
    <name type="scientific">Vermiconidia calcicola</name>
    <dbReference type="NCBI Taxonomy" id="1690605"/>
    <lineage>
        <taxon>Eukaryota</taxon>
        <taxon>Fungi</taxon>
        <taxon>Dikarya</taxon>
        <taxon>Ascomycota</taxon>
        <taxon>Pezizomycotina</taxon>
        <taxon>Dothideomycetes</taxon>
        <taxon>Dothideomycetidae</taxon>
        <taxon>Mycosphaerellales</taxon>
        <taxon>Extremaceae</taxon>
        <taxon>Vermiconidia</taxon>
    </lineage>
</organism>
<feature type="compositionally biased region" description="Polar residues" evidence="1">
    <location>
        <begin position="45"/>
        <end position="55"/>
    </location>
</feature>
<gene>
    <name evidence="2" type="ORF">LTR25_005817</name>
</gene>
<feature type="region of interest" description="Disordered" evidence="1">
    <location>
        <begin position="1"/>
        <end position="84"/>
    </location>
</feature>
<evidence type="ECO:0000313" key="3">
    <source>
        <dbReference type="Proteomes" id="UP001345827"/>
    </source>
</evidence>
<dbReference type="Proteomes" id="UP001345827">
    <property type="component" value="Unassembled WGS sequence"/>
</dbReference>
<protein>
    <submittedName>
        <fullName evidence="2">Uncharacterized protein</fullName>
    </submittedName>
</protein>
<sequence>MSSNTNTNTNTNRNLLSKIFNRKDKQSDSSADTSTQTQPDTASTMSGASTLVNQNHIHEAQQSSTTSTSTDHSNLGDLMSKAQSMPPDEFKAYLAQHKEATEAMYRKQGGGVAGGDWVSTQDSTTDIPMAEDI</sequence>
<evidence type="ECO:0000256" key="1">
    <source>
        <dbReference type="SAM" id="MobiDB-lite"/>
    </source>
</evidence>
<reference evidence="2 3" key="1">
    <citation type="submission" date="2023-06" db="EMBL/GenBank/DDBJ databases">
        <title>Black Yeasts Isolated from many extreme environments.</title>
        <authorList>
            <person name="Coleine C."/>
            <person name="Stajich J.E."/>
            <person name="Selbmann L."/>
        </authorList>
    </citation>
    <scope>NUCLEOTIDE SEQUENCE [LARGE SCALE GENOMIC DNA]</scope>
    <source>
        <strain evidence="2 3">CCFEE 5887</strain>
    </source>
</reference>
<name>A0AAV9Q9A7_9PEZI</name>
<feature type="compositionally biased region" description="Low complexity" evidence="1">
    <location>
        <begin position="28"/>
        <end position="44"/>
    </location>
</feature>
<accession>A0AAV9Q9A7</accession>
<keyword evidence="3" id="KW-1185">Reference proteome</keyword>
<proteinExistence type="predicted"/>
<dbReference type="EMBL" id="JAXLQG010000009">
    <property type="protein sequence ID" value="KAK5535915.1"/>
    <property type="molecule type" value="Genomic_DNA"/>
</dbReference>
<comment type="caution">
    <text evidence="2">The sequence shown here is derived from an EMBL/GenBank/DDBJ whole genome shotgun (WGS) entry which is preliminary data.</text>
</comment>
<dbReference type="AlphaFoldDB" id="A0AAV9Q9A7"/>
<feature type="compositionally biased region" description="Low complexity" evidence="1">
    <location>
        <begin position="1"/>
        <end position="14"/>
    </location>
</feature>